<reference evidence="2" key="1">
    <citation type="journal article" date="2013" name="Science">
        <title>Comparative analysis of bat genomes provides insight into the evolution of flight and immunity.</title>
        <authorList>
            <person name="Zhang G."/>
            <person name="Cowled C."/>
            <person name="Shi Z."/>
            <person name="Huang Z."/>
            <person name="Bishop-Lilly K.A."/>
            <person name="Fang X."/>
            <person name="Wynne J.W."/>
            <person name="Xiong Z."/>
            <person name="Baker M.L."/>
            <person name="Zhao W."/>
            <person name="Tachedjian M."/>
            <person name="Zhu Y."/>
            <person name="Zhou P."/>
            <person name="Jiang X."/>
            <person name="Ng J."/>
            <person name="Yang L."/>
            <person name="Wu L."/>
            <person name="Xiao J."/>
            <person name="Feng Y."/>
            <person name="Chen Y."/>
            <person name="Sun X."/>
            <person name="Zhang Y."/>
            <person name="Marsh G.A."/>
            <person name="Crameri G."/>
            <person name="Broder C.C."/>
            <person name="Frey K.G."/>
            <person name="Wang L.F."/>
            <person name="Wang J."/>
        </authorList>
    </citation>
    <scope>NUCLEOTIDE SEQUENCE [LARGE SCALE GENOMIC DNA]</scope>
</reference>
<gene>
    <name evidence="1" type="ORF">MDA_GLEAN10015339</name>
</gene>
<dbReference type="Proteomes" id="UP000010556">
    <property type="component" value="Unassembled WGS sequence"/>
</dbReference>
<dbReference type="Gene3D" id="1.20.5.370">
    <property type="match status" value="1"/>
</dbReference>
<protein>
    <submittedName>
        <fullName evidence="1">Uncharacterized protein</fullName>
    </submittedName>
</protein>
<proteinExistence type="predicted"/>
<keyword evidence="2" id="KW-1185">Reference proteome</keyword>
<accession>L5LFU5</accession>
<dbReference type="EMBL" id="KB112376">
    <property type="protein sequence ID" value="ELK24890.1"/>
    <property type="molecule type" value="Genomic_DNA"/>
</dbReference>
<evidence type="ECO:0000313" key="1">
    <source>
        <dbReference type="EMBL" id="ELK24890.1"/>
    </source>
</evidence>
<sequence>MKRVRGADMGRWRFRHRSPLSAARSGCRAGLTSSPAWVPQAVARNWIRLSSCSGGSEVEEETPFSLLPTLLLPFLPHPSHQERNPALKKVAHAKEENLSMHQMLDQTLLELNNM</sequence>
<name>L5LFU5_MYODS</name>
<dbReference type="AlphaFoldDB" id="L5LFU5"/>
<dbReference type="InterPro" id="IPR014751">
    <property type="entry name" value="XRCC4-like_C"/>
</dbReference>
<organism evidence="1 2">
    <name type="scientific">Myotis davidii</name>
    <name type="common">David's myotis</name>
    <dbReference type="NCBI Taxonomy" id="225400"/>
    <lineage>
        <taxon>Eukaryota</taxon>
        <taxon>Metazoa</taxon>
        <taxon>Chordata</taxon>
        <taxon>Craniata</taxon>
        <taxon>Vertebrata</taxon>
        <taxon>Euteleostomi</taxon>
        <taxon>Mammalia</taxon>
        <taxon>Eutheria</taxon>
        <taxon>Laurasiatheria</taxon>
        <taxon>Chiroptera</taxon>
        <taxon>Yangochiroptera</taxon>
        <taxon>Vespertilionidae</taxon>
        <taxon>Myotis</taxon>
    </lineage>
</organism>
<evidence type="ECO:0000313" key="2">
    <source>
        <dbReference type="Proteomes" id="UP000010556"/>
    </source>
</evidence>